<evidence type="ECO:0000313" key="3">
    <source>
        <dbReference type="Proteomes" id="UP000094236"/>
    </source>
</evidence>
<name>A0A1E4TZA5_PACTA</name>
<dbReference type="OrthoDB" id="4026428at2759"/>
<proteinExistence type="predicted"/>
<gene>
    <name evidence="2" type="ORF">PACTADRAFT_32571</name>
</gene>
<organism evidence="2 3">
    <name type="scientific">Pachysolen tannophilus NRRL Y-2460</name>
    <dbReference type="NCBI Taxonomy" id="669874"/>
    <lineage>
        <taxon>Eukaryota</taxon>
        <taxon>Fungi</taxon>
        <taxon>Dikarya</taxon>
        <taxon>Ascomycota</taxon>
        <taxon>Saccharomycotina</taxon>
        <taxon>Pichiomycetes</taxon>
        <taxon>Pachysolenaceae</taxon>
        <taxon>Pachysolen</taxon>
    </lineage>
</organism>
<feature type="coiled-coil region" evidence="1">
    <location>
        <begin position="171"/>
        <end position="205"/>
    </location>
</feature>
<keyword evidence="3" id="KW-1185">Reference proteome</keyword>
<reference evidence="3" key="1">
    <citation type="submission" date="2016-05" db="EMBL/GenBank/DDBJ databases">
        <title>Comparative genomics of biotechnologically important yeasts.</title>
        <authorList>
            <consortium name="DOE Joint Genome Institute"/>
            <person name="Riley R."/>
            <person name="Haridas S."/>
            <person name="Wolfe K.H."/>
            <person name="Lopes M.R."/>
            <person name="Hittinger C.T."/>
            <person name="Goker M."/>
            <person name="Salamov A."/>
            <person name="Wisecaver J."/>
            <person name="Long T.M."/>
            <person name="Aerts A.L."/>
            <person name="Barry K."/>
            <person name="Choi C."/>
            <person name="Clum A."/>
            <person name="Coughlan A.Y."/>
            <person name="Deshpande S."/>
            <person name="Douglass A.P."/>
            <person name="Hanson S.J."/>
            <person name="Klenk H.-P."/>
            <person name="Labutti K."/>
            <person name="Lapidus A."/>
            <person name="Lindquist E."/>
            <person name="Lipzen A."/>
            <person name="Meier-Kolthoff J.P."/>
            <person name="Ohm R.A."/>
            <person name="Otillar R.P."/>
            <person name="Pangilinan J."/>
            <person name="Peng Y."/>
            <person name="Rokas A."/>
            <person name="Rosa C.A."/>
            <person name="Scheuner C."/>
            <person name="Sibirny A.A."/>
            <person name="Slot J.C."/>
            <person name="Stielow J.B."/>
            <person name="Sun H."/>
            <person name="Kurtzman C.P."/>
            <person name="Blackwell M."/>
            <person name="Grigoriev I.V."/>
            <person name="Jeffries T.W."/>
        </authorList>
    </citation>
    <scope>NUCLEOTIDE SEQUENCE [LARGE SCALE GENOMIC DNA]</scope>
    <source>
        <strain evidence="3">NRRL Y-2460</strain>
    </source>
</reference>
<evidence type="ECO:0000256" key="1">
    <source>
        <dbReference type="SAM" id="Coils"/>
    </source>
</evidence>
<accession>A0A1E4TZA5</accession>
<evidence type="ECO:0000313" key="2">
    <source>
        <dbReference type="EMBL" id="ODV97075.1"/>
    </source>
</evidence>
<protein>
    <submittedName>
        <fullName evidence="2">Uncharacterized protein</fullName>
    </submittedName>
</protein>
<dbReference type="Proteomes" id="UP000094236">
    <property type="component" value="Unassembled WGS sequence"/>
</dbReference>
<keyword evidence="1" id="KW-0175">Coiled coil</keyword>
<dbReference type="EMBL" id="KV454012">
    <property type="protein sequence ID" value="ODV97075.1"/>
    <property type="molecule type" value="Genomic_DNA"/>
</dbReference>
<dbReference type="AlphaFoldDB" id="A0A1E4TZA5"/>
<sequence>MFSSKSFYQQEEERKFNLIKLPLLQLTLENLPFAEFTVELEDDKWETVAVRINSLFPQENLTYSGLYMKEKYEKLYKNFMGNYKALLMGQSPIPIILENFFLQQSEEDYYLYNIFKLQHYNVQVIAKLAQDNFEEEARRNFIKNKTLLSSKIYKNNENYEKMGNTALISKIDYLQNELDKKDRKIEQLIQENKNLQILAQNNLQDLDVNSKK</sequence>